<organism evidence="2 3">
    <name type="scientific">Parabacteroides distasonis</name>
    <dbReference type="NCBI Taxonomy" id="823"/>
    <lineage>
        <taxon>Bacteria</taxon>
        <taxon>Pseudomonadati</taxon>
        <taxon>Bacteroidota</taxon>
        <taxon>Bacteroidia</taxon>
        <taxon>Bacteroidales</taxon>
        <taxon>Tannerellaceae</taxon>
        <taxon>Parabacteroides</taxon>
    </lineage>
</organism>
<evidence type="ECO:0000313" key="3">
    <source>
        <dbReference type="Proteomes" id="UP000278164"/>
    </source>
</evidence>
<dbReference type="RefSeq" id="WP_121736284.1">
    <property type="nucleotide sequence ID" value="NZ_QXXG01000002.1"/>
</dbReference>
<comment type="caution">
    <text evidence="2">The sequence shown here is derived from an EMBL/GenBank/DDBJ whole genome shotgun (WGS) entry which is preliminary data.</text>
</comment>
<evidence type="ECO:0000259" key="1">
    <source>
        <dbReference type="Pfam" id="PF18824"/>
    </source>
</evidence>
<accession>A0A3L7ZND4</accession>
<sequence>MANVETNSDERKIIDRVLHRDMVFRYQLLGRLQADCEYYLNYGNRNIIRLWAGNVNLQIKLMAELYNSFKEDEKPEWITMNEIVAYGKAMSEGE</sequence>
<dbReference type="Proteomes" id="UP000278164">
    <property type="component" value="Unassembled WGS sequence"/>
</dbReference>
<proteinExistence type="predicted"/>
<protein>
    <recommendedName>
        <fullName evidence="1">Large polyvalent protein-associated domain-containing protein</fullName>
    </recommendedName>
</protein>
<gene>
    <name evidence="2" type="ORF">D7V78_11220</name>
</gene>
<name>A0A3L7ZND4_PARDI</name>
<dbReference type="InterPro" id="IPR040789">
    <property type="entry name" value="LPD11"/>
</dbReference>
<dbReference type="Pfam" id="PF18824">
    <property type="entry name" value="LPD11"/>
    <property type="match status" value="1"/>
</dbReference>
<dbReference type="OrthoDB" id="9815272at2"/>
<reference evidence="2 3" key="1">
    <citation type="submission" date="2018-09" db="EMBL/GenBank/DDBJ databases">
        <title>Murine metabolic-syndrome-specific gut microbial biobank.</title>
        <authorList>
            <person name="Liu C."/>
        </authorList>
    </citation>
    <scope>NUCLEOTIDE SEQUENCE [LARGE SCALE GENOMIC DNA]</scope>
    <source>
        <strain evidence="2 3">8-P5</strain>
    </source>
</reference>
<dbReference type="AlphaFoldDB" id="A0A3L7ZND4"/>
<feature type="domain" description="Large polyvalent protein-associated" evidence="1">
    <location>
        <begin position="24"/>
        <end position="90"/>
    </location>
</feature>
<dbReference type="EMBL" id="RAYI01000019">
    <property type="protein sequence ID" value="RLT73268.1"/>
    <property type="molecule type" value="Genomic_DNA"/>
</dbReference>
<evidence type="ECO:0000313" key="2">
    <source>
        <dbReference type="EMBL" id="RLT73268.1"/>
    </source>
</evidence>